<dbReference type="AlphaFoldDB" id="A0A653A3G7"/>
<evidence type="ECO:0000259" key="2">
    <source>
        <dbReference type="Pfam" id="PF01636"/>
    </source>
</evidence>
<protein>
    <recommendedName>
        <fullName evidence="2">Aminoglycoside phosphotransferase domain-containing protein</fullName>
    </recommendedName>
</protein>
<sequence length="350" mass="40230">MDLETKVRQHLETVYGSSVSNLTMKRLGKGVHGTAFKLAFETDGKQRDLILKTLFPAEFGHDHFSDRARVLLLAYADYNDMPQHVEAIDVVGDAPDRLISLKDAQEFFIFMKTAPGTPYVEDLDAILQRHALTEQDRERTRALARFLARLHQRRYQGPNACSLYRRRIRELVGHGECIMGIIDTYDAVPFASFQELSAFARKGVSWWEKLRDKVERLCNVHGDYHPGNIRFHGEGFTLLDRSRGRWGEAADDVSCLASNYIYYALKDRGCFEGPFAELCRVFAENYLELTGDHDLLSMVQPFFAFRILVIANPRFYPDDTTAVKRKLITFGLNVLDCERFDLEKVPDYLI</sequence>
<keyword evidence="1" id="KW-0067">ATP-binding</keyword>
<keyword evidence="1" id="KW-0547">Nucleotide-binding</keyword>
<dbReference type="PROSITE" id="PS00107">
    <property type="entry name" value="PROTEIN_KINASE_ATP"/>
    <property type="match status" value="1"/>
</dbReference>
<dbReference type="InterPro" id="IPR017441">
    <property type="entry name" value="Protein_kinase_ATP_BS"/>
</dbReference>
<dbReference type="InterPro" id="IPR002575">
    <property type="entry name" value="Aminoglycoside_PTrfase"/>
</dbReference>
<dbReference type="EMBL" id="UPXX01000013">
    <property type="protein sequence ID" value="VBB42554.1"/>
    <property type="molecule type" value="Genomic_DNA"/>
</dbReference>
<organism evidence="3">
    <name type="scientific">Uncultured Desulfatiglans sp</name>
    <dbReference type="NCBI Taxonomy" id="1748965"/>
    <lineage>
        <taxon>Bacteria</taxon>
        <taxon>Pseudomonadati</taxon>
        <taxon>Thermodesulfobacteriota</taxon>
        <taxon>Desulfobacteria</taxon>
        <taxon>Desulfatiglandales</taxon>
        <taxon>Desulfatiglandaceae</taxon>
        <taxon>Desulfatiglans</taxon>
        <taxon>environmental samples</taxon>
    </lineage>
</organism>
<feature type="binding site" evidence="1">
    <location>
        <position position="52"/>
    </location>
    <ligand>
        <name>ATP</name>
        <dbReference type="ChEBI" id="CHEBI:30616"/>
    </ligand>
</feature>
<proteinExistence type="predicted"/>
<feature type="domain" description="Aminoglycoside phosphotransferase" evidence="2">
    <location>
        <begin position="110"/>
        <end position="259"/>
    </location>
</feature>
<evidence type="ECO:0000313" key="3">
    <source>
        <dbReference type="EMBL" id="VBB42554.1"/>
    </source>
</evidence>
<gene>
    <name evidence="3" type="ORF">TRIP_B200694</name>
</gene>
<dbReference type="GO" id="GO:0005524">
    <property type="term" value="F:ATP binding"/>
    <property type="evidence" value="ECO:0007669"/>
    <property type="project" value="UniProtKB-UniRule"/>
</dbReference>
<name>A0A653A3G7_UNCDX</name>
<reference evidence="3" key="1">
    <citation type="submission" date="2018-07" db="EMBL/GenBank/DDBJ databases">
        <authorList>
            <consortium name="Genoscope - CEA"/>
            <person name="William W."/>
        </authorList>
    </citation>
    <scope>NUCLEOTIDE SEQUENCE</scope>
    <source>
        <strain evidence="3">IK1</strain>
    </source>
</reference>
<accession>A0A653A3G7</accession>
<evidence type="ECO:0000256" key="1">
    <source>
        <dbReference type="PROSITE-ProRule" id="PRU10141"/>
    </source>
</evidence>
<dbReference type="Gene3D" id="3.90.1200.10">
    <property type="match status" value="1"/>
</dbReference>
<dbReference type="Pfam" id="PF01636">
    <property type="entry name" value="APH"/>
    <property type="match status" value="1"/>
</dbReference>
<dbReference type="InterPro" id="IPR011009">
    <property type="entry name" value="Kinase-like_dom_sf"/>
</dbReference>
<dbReference type="SUPFAM" id="SSF56112">
    <property type="entry name" value="Protein kinase-like (PK-like)"/>
    <property type="match status" value="1"/>
</dbReference>